<feature type="region of interest" description="Disordered" evidence="1">
    <location>
        <begin position="42"/>
        <end position="72"/>
    </location>
</feature>
<feature type="compositionally biased region" description="Basic residues" evidence="1">
    <location>
        <begin position="47"/>
        <end position="57"/>
    </location>
</feature>
<dbReference type="EMBL" id="MOXJ01000014">
    <property type="protein sequence ID" value="PDO10499.1"/>
    <property type="molecule type" value="Genomic_DNA"/>
</dbReference>
<evidence type="ECO:0000256" key="1">
    <source>
        <dbReference type="SAM" id="MobiDB-lite"/>
    </source>
</evidence>
<comment type="caution">
    <text evidence="2">The sequence shown here is derived from an EMBL/GenBank/DDBJ whole genome shotgun (WGS) entry which is preliminary data.</text>
</comment>
<sequence length="72" mass="8395">MNENTVFHFRQVDDVVHADYSGGKVKMGKLIGLLRGRPALLPLHSDQRKRRISRRTQRGLDRDNRRRQNSVA</sequence>
<protein>
    <submittedName>
        <fullName evidence="2">Uncharacterized protein</fullName>
    </submittedName>
</protein>
<gene>
    <name evidence="2" type="ORF">BLM47_07180</name>
</gene>
<proteinExistence type="predicted"/>
<dbReference type="Proteomes" id="UP000243688">
    <property type="component" value="Unassembled WGS sequence"/>
</dbReference>
<accession>A0A2A6E116</accession>
<evidence type="ECO:0000313" key="2">
    <source>
        <dbReference type="EMBL" id="PDO10499.1"/>
    </source>
</evidence>
<reference evidence="2 3" key="1">
    <citation type="submission" date="2016-12" db="EMBL/GenBank/DDBJ databases">
        <title>Candidatus Reconcilibacillus cellulovorans genome.</title>
        <authorList>
            <person name="Kolinko S."/>
            <person name="Wu Y.-W."/>
            <person name="Tachea F."/>
            <person name="Denzel E."/>
            <person name="Hiras J."/>
            <person name="Baecker N."/>
            <person name="Chan L.J."/>
            <person name="Eichorst S.A."/>
            <person name="Frey D."/>
            <person name="Adams P.D."/>
            <person name="Pray T."/>
            <person name="Tanjore D."/>
            <person name="Petzold C.J."/>
            <person name="Gladden J.M."/>
            <person name="Simmons B.A."/>
            <person name="Singer S.W."/>
        </authorList>
    </citation>
    <scope>NUCLEOTIDE SEQUENCE [LARGE SCALE GENOMIC DNA]</scope>
    <source>
        <strain evidence="2">JTherm</strain>
    </source>
</reference>
<dbReference type="InterPro" id="IPR058595">
    <property type="entry name" value="Avidin-like"/>
</dbReference>
<evidence type="ECO:0000313" key="3">
    <source>
        <dbReference type="Proteomes" id="UP000243688"/>
    </source>
</evidence>
<dbReference type="AlphaFoldDB" id="A0A2A6E116"/>
<organism evidence="2 3">
    <name type="scientific">Candidatus Reconcilbacillus cellulovorans</name>
    <dbReference type="NCBI Taxonomy" id="1906605"/>
    <lineage>
        <taxon>Bacteria</taxon>
        <taxon>Bacillati</taxon>
        <taxon>Bacillota</taxon>
        <taxon>Bacilli</taxon>
        <taxon>Bacillales</taxon>
        <taxon>Paenibacillaceae</taxon>
        <taxon>Candidatus Reconcilbacillus</taxon>
    </lineage>
</organism>
<name>A0A2A6E116_9BACL</name>
<dbReference type="Pfam" id="PF26421">
    <property type="entry name" value="Avidin_like"/>
    <property type="match status" value="1"/>
</dbReference>